<dbReference type="Pfam" id="PF02902">
    <property type="entry name" value="Peptidase_C48"/>
    <property type="match status" value="1"/>
</dbReference>
<dbReference type="InterPro" id="IPR003653">
    <property type="entry name" value="Peptidase_C48_C"/>
</dbReference>
<evidence type="ECO:0000313" key="7">
    <source>
        <dbReference type="EMBL" id="TQD81349.1"/>
    </source>
</evidence>
<dbReference type="EMBL" id="VIEB01000769">
    <property type="protein sequence ID" value="TQD81349.1"/>
    <property type="molecule type" value="Genomic_DNA"/>
</dbReference>
<keyword evidence="4" id="KW-0788">Thiol protease</keyword>
<evidence type="ECO:0000256" key="4">
    <source>
        <dbReference type="ARBA" id="ARBA00022807"/>
    </source>
</evidence>
<feature type="region of interest" description="Disordered" evidence="5">
    <location>
        <begin position="1"/>
        <end position="65"/>
    </location>
</feature>
<keyword evidence="8" id="KW-1185">Reference proteome</keyword>
<evidence type="ECO:0000313" key="8">
    <source>
        <dbReference type="Proteomes" id="UP000315295"/>
    </source>
</evidence>
<evidence type="ECO:0000256" key="2">
    <source>
        <dbReference type="ARBA" id="ARBA00022670"/>
    </source>
</evidence>
<dbReference type="GO" id="GO:0006508">
    <property type="term" value="P:proteolysis"/>
    <property type="evidence" value="ECO:0007669"/>
    <property type="project" value="UniProtKB-KW"/>
</dbReference>
<evidence type="ECO:0000256" key="3">
    <source>
        <dbReference type="ARBA" id="ARBA00022801"/>
    </source>
</evidence>
<evidence type="ECO:0000259" key="6">
    <source>
        <dbReference type="PROSITE" id="PS50600"/>
    </source>
</evidence>
<dbReference type="Gene3D" id="1.10.418.20">
    <property type="match status" value="1"/>
</dbReference>
<gene>
    <name evidence="7" type="ORF">C1H46_033067</name>
</gene>
<protein>
    <recommendedName>
        <fullName evidence="6">Ubiquitin-like protease family profile domain-containing protein</fullName>
    </recommendedName>
</protein>
<comment type="caution">
    <text evidence="7">The sequence shown here is derived from an EMBL/GenBank/DDBJ whole genome shotgun (WGS) entry which is preliminary data.</text>
</comment>
<comment type="similarity">
    <text evidence="1">Belongs to the peptidase C48 family.</text>
</comment>
<feature type="compositionally biased region" description="Polar residues" evidence="5">
    <location>
        <begin position="215"/>
        <end position="231"/>
    </location>
</feature>
<dbReference type="AlphaFoldDB" id="A0A540L4S4"/>
<feature type="compositionally biased region" description="Polar residues" evidence="5">
    <location>
        <begin position="174"/>
        <end position="193"/>
    </location>
</feature>
<sequence length="573" mass="65983">MEEETGRKRRIDVSKVLDSLDDSGDPLERVVLPESKRKATAAEEQPPKQSGMGGGDQQRDYLFEDIGDRELEEKIKRQKSNIEKLSRSLPDKGEKLRVALMLLEDEKERRRCNLLEKNTSRWEELAQATSCKNRNMDDSTGFKNETAAPLAKPKSEFACHFEQKMEEKSDSRTASETQTESSLLPCNRQSMKSNGKLLQKGGRKGRSSSRYIPRQCSSSFNHKQEKCSPSNGGHKGRASFPCSLRHDAEDLSSCGRNWNDASQINGSRHQKQGQTVVEILDEEDAEPADTAEQEEELPEGISKVKIYYPSRNDPKSVEICYADIGCLDPEGYLTSTIMNFYIRYLQQQTSPTDRALHNFHFFNTFFYEKLKEDVAYKGDDKDKHFGKFRRWWKGVNIFEKAYVLIPINEDKHWSLVIICIPDKEEESGPIVLHLDSLSGVHSPRSVFQNIKSYLRAEWNYLGPEVAVSDLPISNSIWKQLPQKIEERKLAVPQQRNEYDCGLFVLFFMERFIEEAPERLKMKDLSMFGRRWFKPEAASNLRKKIRKELRQEFRDAYFVNLSKESAPAVGASEE</sequence>
<evidence type="ECO:0000256" key="5">
    <source>
        <dbReference type="SAM" id="MobiDB-lite"/>
    </source>
</evidence>
<name>A0A540L4S4_MALBA</name>
<feature type="compositionally biased region" description="Basic and acidic residues" evidence="5">
    <location>
        <begin position="1"/>
        <end position="15"/>
    </location>
</feature>
<dbReference type="Proteomes" id="UP000315295">
    <property type="component" value="Unassembled WGS sequence"/>
</dbReference>
<accession>A0A540L4S4</accession>
<dbReference type="PANTHER" id="PTHR46915:SF2">
    <property type="entry name" value="UBIQUITIN-LIKE PROTEASE 4"/>
    <property type="match status" value="1"/>
</dbReference>
<reference evidence="7 8" key="1">
    <citation type="journal article" date="2019" name="G3 (Bethesda)">
        <title>Sequencing of a Wild Apple (Malus baccata) Genome Unravels the Differences Between Cultivated and Wild Apple Species Regarding Disease Resistance and Cold Tolerance.</title>
        <authorList>
            <person name="Chen X."/>
        </authorList>
    </citation>
    <scope>NUCLEOTIDE SEQUENCE [LARGE SCALE GENOMIC DNA]</scope>
    <source>
        <strain evidence="8">cv. Shandingzi</strain>
        <tissue evidence="7">Leaves</tissue>
    </source>
</reference>
<dbReference type="PROSITE" id="PS50600">
    <property type="entry name" value="ULP_PROTEASE"/>
    <property type="match status" value="1"/>
</dbReference>
<dbReference type="PANTHER" id="PTHR46915">
    <property type="entry name" value="UBIQUITIN-LIKE PROTEASE 4-RELATED"/>
    <property type="match status" value="1"/>
</dbReference>
<feature type="region of interest" description="Disordered" evidence="5">
    <location>
        <begin position="162"/>
        <end position="235"/>
    </location>
</feature>
<dbReference type="STRING" id="106549.A0A540L4S4"/>
<organism evidence="7 8">
    <name type="scientific">Malus baccata</name>
    <name type="common">Siberian crab apple</name>
    <name type="synonym">Pyrus baccata</name>
    <dbReference type="NCBI Taxonomy" id="106549"/>
    <lineage>
        <taxon>Eukaryota</taxon>
        <taxon>Viridiplantae</taxon>
        <taxon>Streptophyta</taxon>
        <taxon>Embryophyta</taxon>
        <taxon>Tracheophyta</taxon>
        <taxon>Spermatophyta</taxon>
        <taxon>Magnoliopsida</taxon>
        <taxon>eudicotyledons</taxon>
        <taxon>Gunneridae</taxon>
        <taxon>Pentapetalae</taxon>
        <taxon>rosids</taxon>
        <taxon>fabids</taxon>
        <taxon>Rosales</taxon>
        <taxon>Rosaceae</taxon>
        <taxon>Amygdaloideae</taxon>
        <taxon>Maleae</taxon>
        <taxon>Malus</taxon>
    </lineage>
</organism>
<dbReference type="InterPro" id="IPR038765">
    <property type="entry name" value="Papain-like_cys_pep_sf"/>
</dbReference>
<feature type="domain" description="Ubiquitin-like protease family profile" evidence="6">
    <location>
        <begin position="317"/>
        <end position="511"/>
    </location>
</feature>
<dbReference type="GO" id="GO:0008234">
    <property type="term" value="F:cysteine-type peptidase activity"/>
    <property type="evidence" value="ECO:0007669"/>
    <property type="project" value="UniProtKB-KW"/>
</dbReference>
<dbReference type="SUPFAM" id="SSF54001">
    <property type="entry name" value="Cysteine proteinases"/>
    <property type="match status" value="1"/>
</dbReference>
<dbReference type="GO" id="GO:0016926">
    <property type="term" value="P:protein desumoylation"/>
    <property type="evidence" value="ECO:0007669"/>
    <property type="project" value="UniProtKB-ARBA"/>
</dbReference>
<dbReference type="Gene3D" id="3.30.310.130">
    <property type="entry name" value="Ubiquitin-related"/>
    <property type="match status" value="1"/>
</dbReference>
<evidence type="ECO:0000256" key="1">
    <source>
        <dbReference type="ARBA" id="ARBA00005234"/>
    </source>
</evidence>
<keyword evidence="3" id="KW-0378">Hydrolase</keyword>
<keyword evidence="2" id="KW-0645">Protease</keyword>
<proteinExistence type="inferred from homology"/>
<feature type="compositionally biased region" description="Basic and acidic residues" evidence="5">
    <location>
        <begin position="162"/>
        <end position="173"/>
    </location>
</feature>